<feature type="domain" description="Restriction of telomere capping protein 4 C-terminal" evidence="8">
    <location>
        <begin position="153"/>
        <end position="280"/>
    </location>
</feature>
<evidence type="ECO:0000313" key="11">
    <source>
        <dbReference type="EMBL" id="KAJ7647000.1"/>
    </source>
</evidence>
<dbReference type="Proteomes" id="UP001221142">
    <property type="component" value="Unassembled WGS sequence"/>
</dbReference>
<gene>
    <name evidence="9" type="ORF">FB45DRAFT_804272</name>
    <name evidence="10" type="ORF">FB45DRAFT_830013</name>
    <name evidence="11" type="ORF">FB45DRAFT_892031</name>
</gene>
<protein>
    <recommendedName>
        <fullName evidence="5">Restriction of telomere capping protein 4</fullName>
    </recommendedName>
</protein>
<evidence type="ECO:0000256" key="5">
    <source>
        <dbReference type="ARBA" id="ARBA00015162"/>
    </source>
</evidence>
<reference evidence="10" key="1">
    <citation type="submission" date="2023-03" db="EMBL/GenBank/DDBJ databases">
        <title>Massive genome expansion in bonnet fungi (Mycena s.s.) driven by repeated elements and novel gene families across ecological guilds.</title>
        <authorList>
            <consortium name="Lawrence Berkeley National Laboratory"/>
            <person name="Harder C.B."/>
            <person name="Miyauchi S."/>
            <person name="Viragh M."/>
            <person name="Kuo A."/>
            <person name="Thoen E."/>
            <person name="Andreopoulos B."/>
            <person name="Lu D."/>
            <person name="Skrede I."/>
            <person name="Drula E."/>
            <person name="Henrissat B."/>
            <person name="Morin E."/>
            <person name="Kohler A."/>
            <person name="Barry K."/>
            <person name="LaButti K."/>
            <person name="Morin E."/>
            <person name="Salamov A."/>
            <person name="Lipzen A."/>
            <person name="Mereny Z."/>
            <person name="Hegedus B."/>
            <person name="Baldrian P."/>
            <person name="Stursova M."/>
            <person name="Weitz H."/>
            <person name="Taylor A."/>
            <person name="Grigoriev I.V."/>
            <person name="Nagy L.G."/>
            <person name="Martin F."/>
            <person name="Kauserud H."/>
        </authorList>
    </citation>
    <scope>NUCLEOTIDE SEQUENCE</scope>
    <source>
        <strain evidence="10">9284</strain>
    </source>
</reference>
<keyword evidence="6" id="KW-0963">Cytoplasm</keyword>
<dbReference type="EMBL" id="JARKIF010000007">
    <property type="protein sequence ID" value="KAJ7634675.1"/>
    <property type="molecule type" value="Genomic_DNA"/>
</dbReference>
<dbReference type="EMBL" id="JARKIF010000034">
    <property type="protein sequence ID" value="KAJ7610857.1"/>
    <property type="molecule type" value="Genomic_DNA"/>
</dbReference>
<evidence type="ECO:0000256" key="2">
    <source>
        <dbReference type="ARBA" id="ARBA00004123"/>
    </source>
</evidence>
<dbReference type="InterPro" id="IPR028094">
    <property type="entry name" value="RTC4_C"/>
</dbReference>
<sequence>MATKFSKPRQQRTRGFDIYSLPRRSVKSNLIRRLSSPGPGGAGKKSRLEPFDTIQAQHPDHLCPHCDSELPQPISLKLRTLLASASKMSQADPRLHNVWGRTTSTAIAVSVCSQHDFELKVLPEALANGWPTEHNWYALGDRVSWMEPELRPIFEERTGPREACIFWQQLRADTESLGSLAKALSARGQYSRLQHMQTGYYGEMGATVIHRTLMKMFPFSEALKVSVDPMTWMEFIINVLTPEVAMRLIMEDSEDAALDAAGAVHILRASSTYGVQMFPADE</sequence>
<comment type="function">
    <text evidence="1">May be involved in a process influencing telomere capping.</text>
</comment>
<dbReference type="GO" id="GO:0005737">
    <property type="term" value="C:cytoplasm"/>
    <property type="evidence" value="ECO:0007669"/>
    <property type="project" value="UniProtKB-SubCell"/>
</dbReference>
<comment type="caution">
    <text evidence="10">The sequence shown here is derived from an EMBL/GenBank/DDBJ whole genome shotgun (WGS) entry which is preliminary data.</text>
</comment>
<evidence type="ECO:0000256" key="1">
    <source>
        <dbReference type="ARBA" id="ARBA00002738"/>
    </source>
</evidence>
<dbReference type="PANTHER" id="PTHR41391">
    <property type="entry name" value="RESTRICTION OF TELOMERE CAPPING PROTEIN 4"/>
    <property type="match status" value="1"/>
</dbReference>
<evidence type="ECO:0000256" key="6">
    <source>
        <dbReference type="ARBA" id="ARBA00022490"/>
    </source>
</evidence>
<dbReference type="SMART" id="SM01312">
    <property type="entry name" value="RTC4"/>
    <property type="match status" value="1"/>
</dbReference>
<evidence type="ECO:0000256" key="7">
    <source>
        <dbReference type="ARBA" id="ARBA00023242"/>
    </source>
</evidence>
<organism evidence="10 12">
    <name type="scientific">Roridomyces roridus</name>
    <dbReference type="NCBI Taxonomy" id="1738132"/>
    <lineage>
        <taxon>Eukaryota</taxon>
        <taxon>Fungi</taxon>
        <taxon>Dikarya</taxon>
        <taxon>Basidiomycota</taxon>
        <taxon>Agaricomycotina</taxon>
        <taxon>Agaricomycetes</taxon>
        <taxon>Agaricomycetidae</taxon>
        <taxon>Agaricales</taxon>
        <taxon>Marasmiineae</taxon>
        <taxon>Mycenaceae</taxon>
        <taxon>Roridomyces</taxon>
    </lineage>
</organism>
<dbReference type="Pfam" id="PF14474">
    <property type="entry name" value="RTC4"/>
    <property type="match status" value="1"/>
</dbReference>
<evidence type="ECO:0000313" key="12">
    <source>
        <dbReference type="Proteomes" id="UP001221142"/>
    </source>
</evidence>
<name>A0AAD7BZ21_9AGAR</name>
<dbReference type="EMBL" id="JARKIF010000002">
    <property type="protein sequence ID" value="KAJ7647000.1"/>
    <property type="molecule type" value="Genomic_DNA"/>
</dbReference>
<comment type="subcellular location">
    <subcellularLocation>
        <location evidence="3">Cytoplasm</location>
    </subcellularLocation>
    <subcellularLocation>
        <location evidence="2">Nucleus</location>
    </subcellularLocation>
</comment>
<evidence type="ECO:0000313" key="9">
    <source>
        <dbReference type="EMBL" id="KAJ7610857.1"/>
    </source>
</evidence>
<keyword evidence="12" id="KW-1185">Reference proteome</keyword>
<dbReference type="AlphaFoldDB" id="A0AAD7BZ21"/>
<proteinExistence type="inferred from homology"/>
<dbReference type="InterPro" id="IPR039024">
    <property type="entry name" value="RTC4"/>
</dbReference>
<dbReference type="PANTHER" id="PTHR41391:SF1">
    <property type="entry name" value="RESTRICTION OF TELOMERE CAPPING PROTEIN 4"/>
    <property type="match status" value="1"/>
</dbReference>
<evidence type="ECO:0000259" key="8">
    <source>
        <dbReference type="SMART" id="SM01312"/>
    </source>
</evidence>
<accession>A0AAD7BZ21</accession>
<comment type="similarity">
    <text evidence="4">Belongs to the RTC4 family.</text>
</comment>
<evidence type="ECO:0000313" key="10">
    <source>
        <dbReference type="EMBL" id="KAJ7634675.1"/>
    </source>
</evidence>
<keyword evidence="7" id="KW-0539">Nucleus</keyword>
<dbReference type="GO" id="GO:0005634">
    <property type="term" value="C:nucleus"/>
    <property type="evidence" value="ECO:0007669"/>
    <property type="project" value="UniProtKB-SubCell"/>
</dbReference>
<evidence type="ECO:0000256" key="3">
    <source>
        <dbReference type="ARBA" id="ARBA00004496"/>
    </source>
</evidence>
<evidence type="ECO:0000256" key="4">
    <source>
        <dbReference type="ARBA" id="ARBA00009461"/>
    </source>
</evidence>